<feature type="transmembrane region" description="Helical" evidence="6">
    <location>
        <begin position="338"/>
        <end position="359"/>
    </location>
</feature>
<dbReference type="PANTHER" id="PTHR12428:SF65">
    <property type="entry name" value="CYTOCHROME C OXIDASE ASSEMBLY PROTEIN COX18, MITOCHONDRIAL"/>
    <property type="match status" value="1"/>
</dbReference>
<dbReference type="RefSeq" id="WP_002679058.1">
    <property type="nucleotide sequence ID" value="NC_002967.9"/>
</dbReference>
<evidence type="ECO:0000256" key="1">
    <source>
        <dbReference type="ARBA" id="ARBA00004141"/>
    </source>
</evidence>
<feature type="transmembrane region" description="Helical" evidence="6">
    <location>
        <begin position="294"/>
        <end position="318"/>
    </location>
</feature>
<keyword evidence="9" id="KW-1185">Reference proteome</keyword>
<feature type="transmembrane region" description="Helical" evidence="6">
    <location>
        <begin position="256"/>
        <end position="273"/>
    </location>
</feature>
<comment type="subcellular location">
    <subcellularLocation>
        <location evidence="1 5">Membrane</location>
        <topology evidence="1 5">Multi-pass membrane protein</topology>
    </subcellularLocation>
</comment>
<evidence type="ECO:0000256" key="2">
    <source>
        <dbReference type="ARBA" id="ARBA00022692"/>
    </source>
</evidence>
<dbReference type="GO" id="GO:0005886">
    <property type="term" value="C:plasma membrane"/>
    <property type="evidence" value="ECO:0007669"/>
    <property type="project" value="TreeGrafter"/>
</dbReference>
<feature type="transmembrane region" description="Helical" evidence="6">
    <location>
        <begin position="34"/>
        <end position="51"/>
    </location>
</feature>
<dbReference type="Proteomes" id="UP000008212">
    <property type="component" value="Chromosome"/>
</dbReference>
<dbReference type="PANTHER" id="PTHR12428">
    <property type="entry name" value="OXA1"/>
    <property type="match status" value="1"/>
</dbReference>
<dbReference type="OrthoDB" id="354737at2"/>
<evidence type="ECO:0000256" key="5">
    <source>
        <dbReference type="RuleBase" id="RU003945"/>
    </source>
</evidence>
<dbReference type="KEGG" id="tde:TDE_1436"/>
<dbReference type="Gene3D" id="3.40.720.10">
    <property type="entry name" value="Alkaline Phosphatase, subunit A"/>
    <property type="match status" value="1"/>
</dbReference>
<feature type="transmembrane region" description="Helical" evidence="6">
    <location>
        <begin position="184"/>
        <end position="208"/>
    </location>
</feature>
<dbReference type="PATRIC" id="fig|243275.7.peg.1377"/>
<feature type="transmembrane region" description="Helical" evidence="6">
    <location>
        <begin position="6"/>
        <end position="27"/>
    </location>
</feature>
<dbReference type="eggNOG" id="COG3119">
    <property type="taxonomic scope" value="Bacteria"/>
</dbReference>
<organism evidence="8 9">
    <name type="scientific">Treponema denticola (strain ATCC 35405 / DSM 14222 / CIP 103919 / JCM 8153 / KCTC 15104)</name>
    <dbReference type="NCBI Taxonomy" id="243275"/>
    <lineage>
        <taxon>Bacteria</taxon>
        <taxon>Pseudomonadati</taxon>
        <taxon>Spirochaetota</taxon>
        <taxon>Spirochaetia</taxon>
        <taxon>Spirochaetales</taxon>
        <taxon>Treponemataceae</taxon>
        <taxon>Treponema</taxon>
    </lineage>
</organism>
<reference evidence="8 9" key="1">
    <citation type="journal article" date="2004" name="Proc. Natl. Acad. Sci. U.S.A.">
        <title>Comparison of the genome of the oral pathogen Treponema denticola with other spirochete genomes.</title>
        <authorList>
            <person name="Seshadri R."/>
            <person name="Myers G.S."/>
            <person name="Tettelin H."/>
            <person name="Eisen J.A."/>
            <person name="Heidelberg J.F."/>
            <person name="Dodson R.J."/>
            <person name="Davidsen T.M."/>
            <person name="DeBoy R.T."/>
            <person name="Fouts D.E."/>
            <person name="Haft D.H."/>
            <person name="Selengut J."/>
            <person name="Ren Q."/>
            <person name="Brinkac L.M."/>
            <person name="Madupu R."/>
            <person name="Kolonay J."/>
            <person name="Durkin S.A."/>
            <person name="Daugherty S.C."/>
            <person name="Shetty J."/>
            <person name="Shvartsbeyn A."/>
            <person name="Gebregeorgis E."/>
            <person name="Geer K."/>
            <person name="Tsegaye G."/>
            <person name="Malek J."/>
            <person name="Ayodeji B."/>
            <person name="Shatsman S."/>
            <person name="McLeod M.P."/>
            <person name="Smajs D."/>
            <person name="Howell J.K."/>
            <person name="Pal S."/>
            <person name="Amin A."/>
            <person name="Vashisth P."/>
            <person name="McNeill T.Z."/>
            <person name="Xiang Q."/>
            <person name="Sodergren E."/>
            <person name="Baca E."/>
            <person name="Weinstock G.M."/>
            <person name="Norris S.J."/>
            <person name="Fraser C.M."/>
            <person name="Paulsen I.T."/>
        </authorList>
    </citation>
    <scope>NUCLEOTIDE SEQUENCE [LARGE SCALE GENOMIC DNA]</scope>
    <source>
        <strain evidence="9">ATCC 35405 / DSM 14222 / CIP 103919 / JCM 8153 / KCTC 15104</strain>
    </source>
</reference>
<dbReference type="EMBL" id="AE017226">
    <property type="protein sequence ID" value="AAS11953.1"/>
    <property type="molecule type" value="Genomic_DNA"/>
</dbReference>
<name>Q73MS1_TREDE</name>
<keyword evidence="3 6" id="KW-1133">Transmembrane helix</keyword>
<keyword evidence="4 6" id="KW-0472">Membrane</keyword>
<proteinExistence type="inferred from homology"/>
<feature type="transmembrane region" description="Helical" evidence="6">
    <location>
        <begin position="436"/>
        <end position="455"/>
    </location>
</feature>
<feature type="domain" description="Membrane insertase YidC/Oxa/ALB C-terminal" evidence="7">
    <location>
        <begin position="33"/>
        <end position="220"/>
    </location>
</feature>
<dbReference type="InterPro" id="IPR001708">
    <property type="entry name" value="YidC/ALB3/OXA1/COX18"/>
</dbReference>
<dbReference type="eggNOG" id="COG0706">
    <property type="taxonomic scope" value="Bacteria"/>
</dbReference>
<dbReference type="GO" id="GO:0051205">
    <property type="term" value="P:protein insertion into membrane"/>
    <property type="evidence" value="ECO:0007669"/>
    <property type="project" value="TreeGrafter"/>
</dbReference>
<dbReference type="InterPro" id="IPR017850">
    <property type="entry name" value="Alkaline_phosphatase_core_sf"/>
</dbReference>
<dbReference type="PaxDb" id="243275-TDE_1436"/>
<dbReference type="AlphaFoldDB" id="Q73MS1"/>
<evidence type="ECO:0000256" key="6">
    <source>
        <dbReference type="SAM" id="Phobius"/>
    </source>
</evidence>
<evidence type="ECO:0000313" key="8">
    <source>
        <dbReference type="EMBL" id="AAS11953.1"/>
    </source>
</evidence>
<evidence type="ECO:0000313" key="9">
    <source>
        <dbReference type="Proteomes" id="UP000008212"/>
    </source>
</evidence>
<evidence type="ECO:0000256" key="3">
    <source>
        <dbReference type="ARBA" id="ARBA00022989"/>
    </source>
</evidence>
<feature type="transmembrane region" description="Helical" evidence="6">
    <location>
        <begin position="366"/>
        <end position="390"/>
    </location>
</feature>
<dbReference type="STRING" id="243275.TDE_1436"/>
<dbReference type="GeneID" id="2741399"/>
<evidence type="ECO:0000259" key="7">
    <source>
        <dbReference type="Pfam" id="PF02096"/>
    </source>
</evidence>
<feature type="transmembrane region" description="Helical" evidence="6">
    <location>
        <begin position="101"/>
        <end position="123"/>
    </location>
</feature>
<keyword evidence="2 5" id="KW-0812">Transmembrane</keyword>
<dbReference type="HOGENOM" id="CLU_013421_0_0_12"/>
<protein>
    <submittedName>
        <fullName evidence="8">Inner membrane protein</fullName>
    </submittedName>
</protein>
<dbReference type="Pfam" id="PF02096">
    <property type="entry name" value="60KD_IMP"/>
    <property type="match status" value="1"/>
</dbReference>
<evidence type="ECO:0000256" key="4">
    <source>
        <dbReference type="ARBA" id="ARBA00023136"/>
    </source>
</evidence>
<gene>
    <name evidence="8" type="ordered locus">TDE_1436</name>
</gene>
<feature type="transmembrane region" description="Helical" evidence="6">
    <location>
        <begin position="410"/>
        <end position="429"/>
    </location>
</feature>
<comment type="similarity">
    <text evidence="5">Belongs to the OXA1/ALB3/YidC family.</text>
</comment>
<dbReference type="GO" id="GO:0032977">
    <property type="term" value="F:membrane insertase activity"/>
    <property type="evidence" value="ECO:0007669"/>
    <property type="project" value="InterPro"/>
</dbReference>
<accession>Q73MS1</accession>
<feature type="transmembrane region" description="Helical" evidence="6">
    <location>
        <begin position="229"/>
        <end position="250"/>
    </location>
</feature>
<dbReference type="InterPro" id="IPR028055">
    <property type="entry name" value="YidC/Oxa/ALB_C"/>
</dbReference>
<sequence>MINFLYTILIYPVYLFVEFVFFVVNIITNGNIGISIVLLSLGINIICLPMYNVAEQWQEKERAIQKKMKAKITDIKAVFKGDERYLMLSTYYRQNNYHPLYALRSMFALFIQIPFFIAAYKLLSDSPIMAKSSFLFFTDLGSPDKLLSLGNISVNILPIIMTLINISASAVYTKGLELKDKLTLYITALIFLLLLYNSPSGLVFYWTLNNLFSLLKNIFYKVKLSSKTWYIITVIAMIIVTSITTVMTISETKRPAALSGLLTAGIVVIPLIKKLFCFFEKRRSASVFNNDKKCFYIFLSAAIALCVLIGLVIPSATIASSAQEFSNFGNFKHPLNVLYYPFIQSLGCLFWLLCIYKLFSKNVQKYFAYTAILLLTAALIDAFIFTGNYGDISNILIFDDATRLRHSMRYFAVNMAAIIAGFAVVIALIYSKFSKLLPSLLNIVVLTFLVITGFSCISIQKSYRRMLAGEINEKQVNKVYRVSKTGKNIFILMLDRSMNFFIDPVFEHNDLVKKEYTGFTVFENSIAFGISTNMSTPSLFGGYEYTPENINKRSNELLVDKHNEALSVLPRLFSEHNWLVSFTDPSWLNYSWIPDLSVFAKYDMRAQNIDGAGKYSRDFLARIDKQTNRQTDKETKRQRDKETNPVVRNMLYFSFFRILPSKVRKVFYNSGAYTAPDVSNHIKMLFIDAYSSLENLYKEVEFVPEGDCLNIIVNNTTHEPPKDSDIQFIRREELIPLAKKYCLNEYTAEHFYANYLAHESCAEFFRFLKDNDCWDNSRIIIAGDHGRSSIRTIDMSFLNGFDDTGISPESLIPLIMMKDFNTDGPLQKDYTFMTLADIPILATEGLAPELQKNPFSGLPFKSSQDKILIKAMHGGDWQAGHQLKLTQFKTTATDWIYVKENVYNPKCWSKKAFINE</sequence>